<dbReference type="EMBL" id="JAEPQZ010000005">
    <property type="protein sequence ID" value="KAG2181041.1"/>
    <property type="molecule type" value="Genomic_DNA"/>
</dbReference>
<evidence type="ECO:0000256" key="2">
    <source>
        <dbReference type="ARBA" id="ARBA00009530"/>
    </source>
</evidence>
<dbReference type="PANTHER" id="PTHR21659:SF40">
    <property type="entry name" value="PHOSPHATIDYLSERINE DECARBOXYLASE"/>
    <property type="match status" value="1"/>
</dbReference>
<comment type="similarity">
    <text evidence="2">Belongs to the UPF0057 (PMP3) family.</text>
</comment>
<accession>A0A8H7UCZ3</accession>
<evidence type="ECO:0000256" key="5">
    <source>
        <dbReference type="ARBA" id="ARBA00023136"/>
    </source>
</evidence>
<feature type="region of interest" description="Disordered" evidence="6">
    <location>
        <begin position="66"/>
        <end position="122"/>
    </location>
</feature>
<proteinExistence type="inferred from homology"/>
<dbReference type="Proteomes" id="UP000654370">
    <property type="component" value="Unassembled WGS sequence"/>
</dbReference>
<keyword evidence="7" id="KW-0732">Signal</keyword>
<comment type="caution">
    <text evidence="8">The sequence shown here is derived from an EMBL/GenBank/DDBJ whole genome shotgun (WGS) entry which is preliminary data.</text>
</comment>
<protein>
    <recommendedName>
        <fullName evidence="10">Stress response RCI peptide</fullName>
    </recommendedName>
</protein>
<evidence type="ECO:0008006" key="10">
    <source>
        <dbReference type="Google" id="ProtNLM"/>
    </source>
</evidence>
<dbReference type="PROSITE" id="PS01309">
    <property type="entry name" value="UPF0057"/>
    <property type="match status" value="1"/>
</dbReference>
<feature type="compositionally biased region" description="Low complexity" evidence="6">
    <location>
        <begin position="66"/>
        <end position="94"/>
    </location>
</feature>
<dbReference type="PANTHER" id="PTHR21659">
    <property type="entry name" value="HYDROPHOBIC PROTEIN RCI2 LOW TEMPERATURE AND SALT RESPONSIVE PROTEIN LTI6 -RELATED"/>
    <property type="match status" value="1"/>
</dbReference>
<keyword evidence="9" id="KW-1185">Reference proteome</keyword>
<feature type="compositionally biased region" description="Pro residues" evidence="6">
    <location>
        <begin position="95"/>
        <end position="107"/>
    </location>
</feature>
<feature type="chain" id="PRO_5034127277" description="Stress response RCI peptide" evidence="7">
    <location>
        <begin position="21"/>
        <end position="122"/>
    </location>
</feature>
<dbReference type="Pfam" id="PF01679">
    <property type="entry name" value="Pmp3"/>
    <property type="match status" value="1"/>
</dbReference>
<evidence type="ECO:0000256" key="6">
    <source>
        <dbReference type="SAM" id="MobiDB-lite"/>
    </source>
</evidence>
<evidence type="ECO:0000313" key="8">
    <source>
        <dbReference type="EMBL" id="KAG2181041.1"/>
    </source>
</evidence>
<reference evidence="8" key="1">
    <citation type="submission" date="2020-12" db="EMBL/GenBank/DDBJ databases">
        <title>Metabolic potential, ecology and presence of endohyphal bacteria is reflected in genomic diversity of Mucoromycotina.</title>
        <authorList>
            <person name="Muszewska A."/>
            <person name="Okrasinska A."/>
            <person name="Steczkiewicz K."/>
            <person name="Drgas O."/>
            <person name="Orlowska M."/>
            <person name="Perlinska-Lenart U."/>
            <person name="Aleksandrzak-Piekarczyk T."/>
            <person name="Szatraj K."/>
            <person name="Zielenkiewicz U."/>
            <person name="Pilsyk S."/>
            <person name="Malc E."/>
            <person name="Mieczkowski P."/>
            <person name="Kruszewska J.S."/>
            <person name="Biernat P."/>
            <person name="Pawlowska J."/>
        </authorList>
    </citation>
    <scope>NUCLEOTIDE SEQUENCE</scope>
    <source>
        <strain evidence="8">WA0000067209</strain>
    </source>
</reference>
<evidence type="ECO:0000313" key="9">
    <source>
        <dbReference type="Proteomes" id="UP000654370"/>
    </source>
</evidence>
<evidence type="ECO:0000256" key="7">
    <source>
        <dbReference type="SAM" id="SignalP"/>
    </source>
</evidence>
<gene>
    <name evidence="8" type="ORF">INT43_008623</name>
</gene>
<dbReference type="GO" id="GO:0016020">
    <property type="term" value="C:membrane"/>
    <property type="evidence" value="ECO:0007669"/>
    <property type="project" value="UniProtKB-SubCell"/>
</dbReference>
<keyword evidence="5" id="KW-0472">Membrane</keyword>
<keyword evidence="4" id="KW-1133">Transmembrane helix</keyword>
<comment type="subcellular location">
    <subcellularLocation>
        <location evidence="1">Membrane</location>
    </subcellularLocation>
</comment>
<evidence type="ECO:0000256" key="4">
    <source>
        <dbReference type="ARBA" id="ARBA00022989"/>
    </source>
</evidence>
<dbReference type="InterPro" id="IPR000612">
    <property type="entry name" value="PMP3"/>
</dbReference>
<keyword evidence="3" id="KW-0812">Transmembrane</keyword>
<name>A0A8H7UCZ3_MORIS</name>
<dbReference type="AlphaFoldDB" id="A0A8H7UCZ3"/>
<organism evidence="8 9">
    <name type="scientific">Mortierella isabellina</name>
    <name type="common">Filamentous fungus</name>
    <name type="synonym">Umbelopsis isabellina</name>
    <dbReference type="NCBI Taxonomy" id="91625"/>
    <lineage>
        <taxon>Eukaryota</taxon>
        <taxon>Fungi</taxon>
        <taxon>Fungi incertae sedis</taxon>
        <taxon>Mucoromycota</taxon>
        <taxon>Mucoromycotina</taxon>
        <taxon>Umbelopsidomycetes</taxon>
        <taxon>Umbelopsidales</taxon>
        <taxon>Umbelopsidaceae</taxon>
        <taxon>Umbelopsis</taxon>
    </lineage>
</organism>
<evidence type="ECO:0000256" key="3">
    <source>
        <dbReference type="ARBA" id="ARBA00022692"/>
    </source>
</evidence>
<evidence type="ECO:0000256" key="1">
    <source>
        <dbReference type="ARBA" id="ARBA00004370"/>
    </source>
</evidence>
<feature type="signal peptide" evidence="7">
    <location>
        <begin position="1"/>
        <end position="20"/>
    </location>
</feature>
<sequence>MIAVILEILIALLFPPAAVAMITGCGADVCINRLYPKLGYLPGHVHAFWIIWRKYDAEERSGYYRGNHGHNYGSLEQQPPAQPQQNYQPPQSYQAPPPPPPPPPPQQAQPGFDSKPPAYQKN</sequence>
<dbReference type="OrthoDB" id="2427407at2759"/>